<evidence type="ECO:0000313" key="2">
    <source>
        <dbReference type="Proteomes" id="UP000239203"/>
    </source>
</evidence>
<name>A0A2S6GNM8_9PSEU</name>
<dbReference type="EMBL" id="PTIX01000009">
    <property type="protein sequence ID" value="PPK66790.1"/>
    <property type="molecule type" value="Genomic_DNA"/>
</dbReference>
<keyword evidence="2" id="KW-1185">Reference proteome</keyword>
<protein>
    <recommendedName>
        <fullName evidence="3">Pyrroloquinoline-quinone binding quinoprotein</fullName>
    </recommendedName>
</protein>
<accession>A0A2S6GNM8</accession>
<sequence length="427" mass="45076">MGRRSFNRTRDWVLLGVLSALLIVWAVVTWRTSDLRATTSETAPGAPLTPAAPVEFPLSLGEVWRAESPATPVPAVTGPTVVTAGGNEVQGRDPRTGDVRWRYARDLTLCTVAPIDTVPPQRLEVPRNVIALYGTDGGLLPAGDSRVGGGCSEATSLDGGTGARAAARHLDSEFGTRLFGDGDHVTSTGARFVINMRSDLVTASYYGTRPTIVWSRPNLRKGCAYGSMGLWGGRAGVIERCPGEAGDRLTVYRVQTAPGKDPDEVEEVFSLLTGPSARLVAMTDSHIAIALPDPARVVVFDQAGQQVGEYPVQVPDGELRADPPGRVVSGFLGGSAFYWHTGTVTVALSRDDLRPLWRVEGALGAGVEFAGRLLVPRAGELAVVDPVSGAVGGRFPVDRGDHTGPVAMSTIGPIVLEQRGSTLVALR</sequence>
<gene>
    <name evidence="1" type="ORF">CLV40_109175</name>
</gene>
<comment type="caution">
    <text evidence="1">The sequence shown here is derived from an EMBL/GenBank/DDBJ whole genome shotgun (WGS) entry which is preliminary data.</text>
</comment>
<dbReference type="Proteomes" id="UP000239203">
    <property type="component" value="Unassembled WGS sequence"/>
</dbReference>
<proteinExistence type="predicted"/>
<evidence type="ECO:0008006" key="3">
    <source>
        <dbReference type="Google" id="ProtNLM"/>
    </source>
</evidence>
<dbReference type="AlphaFoldDB" id="A0A2S6GNM8"/>
<evidence type="ECO:0000313" key="1">
    <source>
        <dbReference type="EMBL" id="PPK66790.1"/>
    </source>
</evidence>
<organism evidence="1 2">
    <name type="scientific">Actinokineospora auranticolor</name>
    <dbReference type="NCBI Taxonomy" id="155976"/>
    <lineage>
        <taxon>Bacteria</taxon>
        <taxon>Bacillati</taxon>
        <taxon>Actinomycetota</taxon>
        <taxon>Actinomycetes</taxon>
        <taxon>Pseudonocardiales</taxon>
        <taxon>Pseudonocardiaceae</taxon>
        <taxon>Actinokineospora</taxon>
    </lineage>
</organism>
<reference evidence="1 2" key="1">
    <citation type="submission" date="2018-02" db="EMBL/GenBank/DDBJ databases">
        <title>Genomic Encyclopedia of Archaeal and Bacterial Type Strains, Phase II (KMG-II): from individual species to whole genera.</title>
        <authorList>
            <person name="Goeker M."/>
        </authorList>
    </citation>
    <scope>NUCLEOTIDE SEQUENCE [LARGE SCALE GENOMIC DNA]</scope>
    <source>
        <strain evidence="1 2">YU 961-1</strain>
    </source>
</reference>